<dbReference type="InterPro" id="IPR010982">
    <property type="entry name" value="Lambda_DNA-bd_dom_sf"/>
</dbReference>
<evidence type="ECO:0000313" key="2">
    <source>
        <dbReference type="EMBL" id="AWX72649.1"/>
    </source>
</evidence>
<dbReference type="EMBL" id="CP030150">
    <property type="protein sequence ID" value="AWX72649.1"/>
    <property type="molecule type" value="Genomic_DNA"/>
</dbReference>
<accession>A0ABC8D9Y7</accession>
<proteinExistence type="predicted"/>
<dbReference type="Gene3D" id="1.10.260.40">
    <property type="entry name" value="lambda repressor-like DNA-binding domains"/>
    <property type="match status" value="1"/>
</dbReference>
<dbReference type="AlphaFoldDB" id="A0ABC8D9Y7"/>
<protein>
    <submittedName>
        <fullName evidence="2">XRE family transcriptional regulator</fullName>
    </submittedName>
</protein>
<dbReference type="PROSITE" id="PS50943">
    <property type="entry name" value="HTH_CROC1"/>
    <property type="match status" value="1"/>
</dbReference>
<evidence type="ECO:0000259" key="1">
    <source>
        <dbReference type="PROSITE" id="PS50943"/>
    </source>
</evidence>
<dbReference type="InterPro" id="IPR001387">
    <property type="entry name" value="Cro/C1-type_HTH"/>
</dbReference>
<organism evidence="2 3">
    <name type="scientific">Bacillus velezensis</name>
    <dbReference type="NCBI Taxonomy" id="492670"/>
    <lineage>
        <taxon>Bacteria</taxon>
        <taxon>Bacillati</taxon>
        <taxon>Bacillota</taxon>
        <taxon>Bacilli</taxon>
        <taxon>Bacillales</taxon>
        <taxon>Bacillaceae</taxon>
        <taxon>Bacillus</taxon>
        <taxon>Bacillus amyloliquefaciens group</taxon>
    </lineage>
</organism>
<sequence length="75" mass="9011">MIEFKLKQLAEEKGISGIRELSRILEHDYKSVRLMWLGEIKRVPTDLIEKICSYFDVTINELMEFKKDENNRKNH</sequence>
<feature type="domain" description="HTH cro/C1-type" evidence="1">
    <location>
        <begin position="6"/>
        <end position="62"/>
    </location>
</feature>
<dbReference type="Pfam" id="PF13443">
    <property type="entry name" value="HTH_26"/>
    <property type="match status" value="1"/>
</dbReference>
<evidence type="ECO:0000313" key="3">
    <source>
        <dbReference type="Proteomes" id="UP000250069"/>
    </source>
</evidence>
<dbReference type="Proteomes" id="UP000250069">
    <property type="component" value="Chromosome"/>
</dbReference>
<dbReference type="SUPFAM" id="SSF47413">
    <property type="entry name" value="lambda repressor-like DNA-binding domains"/>
    <property type="match status" value="1"/>
</dbReference>
<dbReference type="RefSeq" id="WP_041482531.1">
    <property type="nucleotide sequence ID" value="NZ_CP015443.1"/>
</dbReference>
<reference evidence="2 3" key="1">
    <citation type="submission" date="2018-06" db="EMBL/GenBank/DDBJ databases">
        <title>Complete Genome Sequence of Bacillus velezensis DSYZ, a Plant Growth-Promoting Rhizobacterium with Antifungal Activity.</title>
        <authorList>
            <person name="Du B."/>
            <person name="Ding Y."/>
            <person name="Liu K."/>
            <person name="Yao L."/>
            <person name="Wang C."/>
            <person name="Li H."/>
            <person name="Liu H."/>
        </authorList>
    </citation>
    <scope>NUCLEOTIDE SEQUENCE [LARGE SCALE GENOMIC DNA]</scope>
    <source>
        <strain evidence="2 3">DSYZ</strain>
    </source>
</reference>
<name>A0ABC8D9Y7_BACVE</name>
<gene>
    <name evidence="2" type="ORF">BVDSYZ_11695</name>
</gene>